<dbReference type="OrthoDB" id="288203at2759"/>
<dbReference type="GO" id="GO:0016020">
    <property type="term" value="C:membrane"/>
    <property type="evidence" value="ECO:0007669"/>
    <property type="project" value="UniProtKB-SubCell"/>
</dbReference>
<protein>
    <submittedName>
        <fullName evidence="7">SLC26A10</fullName>
    </submittedName>
</protein>
<evidence type="ECO:0000256" key="1">
    <source>
        <dbReference type="ARBA" id="ARBA00004141"/>
    </source>
</evidence>
<feature type="transmembrane region" description="Helical" evidence="5">
    <location>
        <begin position="429"/>
        <end position="447"/>
    </location>
</feature>
<feature type="transmembrane region" description="Helical" evidence="5">
    <location>
        <begin position="109"/>
        <end position="130"/>
    </location>
</feature>
<feature type="transmembrane region" description="Helical" evidence="5">
    <location>
        <begin position="311"/>
        <end position="331"/>
    </location>
</feature>
<proteinExistence type="predicted"/>
<dbReference type="Pfam" id="PF01740">
    <property type="entry name" value="STAS"/>
    <property type="match status" value="1"/>
</dbReference>
<feature type="transmembrane region" description="Helical" evidence="5">
    <location>
        <begin position="136"/>
        <end position="153"/>
    </location>
</feature>
<feature type="transmembrane region" description="Helical" evidence="5">
    <location>
        <begin position="204"/>
        <end position="225"/>
    </location>
</feature>
<keyword evidence="8" id="KW-1185">Reference proteome</keyword>
<dbReference type="InterPro" id="IPR018045">
    <property type="entry name" value="S04_transporter_CS"/>
</dbReference>
<dbReference type="Gene3D" id="3.30.750.24">
    <property type="entry name" value="STAS domain"/>
    <property type="match status" value="1"/>
</dbReference>
<keyword evidence="3 5" id="KW-1133">Transmembrane helix</keyword>
<evidence type="ECO:0000256" key="4">
    <source>
        <dbReference type="ARBA" id="ARBA00023136"/>
    </source>
</evidence>
<dbReference type="PROSITE" id="PS01130">
    <property type="entry name" value="SLC26A"/>
    <property type="match status" value="1"/>
</dbReference>
<evidence type="ECO:0000259" key="6">
    <source>
        <dbReference type="PROSITE" id="PS50801"/>
    </source>
</evidence>
<reference evidence="7" key="1">
    <citation type="submission" date="2021-03" db="EMBL/GenBank/DDBJ databases">
        <authorList>
            <person name="Bekaert M."/>
        </authorList>
    </citation>
    <scope>NUCLEOTIDE SEQUENCE</scope>
</reference>
<comment type="caution">
    <text evidence="7">The sequence shown here is derived from an EMBL/GenBank/DDBJ whole genome shotgun (WGS) entry which is preliminary data.</text>
</comment>
<dbReference type="InterPro" id="IPR002645">
    <property type="entry name" value="STAS_dom"/>
</dbReference>
<keyword evidence="4 5" id="KW-0472">Membrane</keyword>
<dbReference type="InterPro" id="IPR036513">
    <property type="entry name" value="STAS_dom_sf"/>
</dbReference>
<feature type="transmembrane region" description="Helical" evidence="5">
    <location>
        <begin position="351"/>
        <end position="374"/>
    </location>
</feature>
<dbReference type="SUPFAM" id="SSF52091">
    <property type="entry name" value="SpoIIaa-like"/>
    <property type="match status" value="1"/>
</dbReference>
<dbReference type="EMBL" id="CAJPWZ010001865">
    <property type="protein sequence ID" value="CAG2225997.1"/>
    <property type="molecule type" value="Genomic_DNA"/>
</dbReference>
<evidence type="ECO:0000313" key="8">
    <source>
        <dbReference type="Proteomes" id="UP000683360"/>
    </source>
</evidence>
<dbReference type="GO" id="GO:0008271">
    <property type="term" value="F:secondary active sulfate transmembrane transporter activity"/>
    <property type="evidence" value="ECO:0007669"/>
    <property type="project" value="InterPro"/>
</dbReference>
<dbReference type="PROSITE" id="PS50801">
    <property type="entry name" value="STAS"/>
    <property type="match status" value="1"/>
</dbReference>
<dbReference type="Proteomes" id="UP000683360">
    <property type="component" value="Unassembled WGS sequence"/>
</dbReference>
<feature type="domain" description="STAS" evidence="6">
    <location>
        <begin position="544"/>
        <end position="708"/>
    </location>
</feature>
<feature type="transmembrane region" description="Helical" evidence="5">
    <location>
        <begin position="277"/>
        <end position="299"/>
    </location>
</feature>
<gene>
    <name evidence="7" type="ORF">MEDL_39087</name>
</gene>
<keyword evidence="2 5" id="KW-0812">Transmembrane</keyword>
<organism evidence="7 8">
    <name type="scientific">Mytilus edulis</name>
    <name type="common">Blue mussel</name>
    <dbReference type="NCBI Taxonomy" id="6550"/>
    <lineage>
        <taxon>Eukaryota</taxon>
        <taxon>Metazoa</taxon>
        <taxon>Spiralia</taxon>
        <taxon>Lophotrochozoa</taxon>
        <taxon>Mollusca</taxon>
        <taxon>Bivalvia</taxon>
        <taxon>Autobranchia</taxon>
        <taxon>Pteriomorphia</taxon>
        <taxon>Mytilida</taxon>
        <taxon>Mytiloidea</taxon>
        <taxon>Mytilidae</taxon>
        <taxon>Mytilinae</taxon>
        <taxon>Mytilus</taxon>
    </lineage>
</organism>
<evidence type="ECO:0000256" key="5">
    <source>
        <dbReference type="SAM" id="Phobius"/>
    </source>
</evidence>
<feature type="transmembrane region" description="Helical" evidence="5">
    <location>
        <begin position="394"/>
        <end position="417"/>
    </location>
</feature>
<dbReference type="Pfam" id="PF00916">
    <property type="entry name" value="Sulfate_transp"/>
    <property type="match status" value="1"/>
</dbReference>
<dbReference type="InterPro" id="IPR011547">
    <property type="entry name" value="SLC26A/SulP_dom"/>
</dbReference>
<dbReference type="InterPro" id="IPR001902">
    <property type="entry name" value="SLC26A/SulP_fam"/>
</dbReference>
<dbReference type="AlphaFoldDB" id="A0A8S3SX31"/>
<name>A0A8S3SX31_MYTED</name>
<dbReference type="NCBIfam" id="TIGR00815">
    <property type="entry name" value="sulP"/>
    <property type="match status" value="1"/>
</dbReference>
<evidence type="ECO:0000256" key="2">
    <source>
        <dbReference type="ARBA" id="ARBA00022692"/>
    </source>
</evidence>
<dbReference type="CDD" id="cd07042">
    <property type="entry name" value="STAS_SulP_like_sulfate_transporter"/>
    <property type="match status" value="1"/>
</dbReference>
<accession>A0A8S3SX31</accession>
<evidence type="ECO:0000256" key="3">
    <source>
        <dbReference type="ARBA" id="ARBA00022989"/>
    </source>
</evidence>
<sequence length="710" mass="79117">MDDLGDPEPSEDAVEDNDSFGPEINKMSFHIGSPPYSHHHEITARRFVRTQHELDEHYSKPAPPKPTIRTRLRRTFCCPKEKVGEYFSTLLPIVNVCRTYKLSYILNDLVSGITIGCLSFPLGIAFGVLASLAPEYGLYSSFSPVILYILFGTSRHISFGTNGIISLFTSELVHKHLPAAAGPNSTNPEDDIILKSSIASGSTCIIGLILLLMGILRLGFIVNYISSSFVSGFTAAGGVHIVTSMLPNALGITIPRFTGAGQLVLTYKAIFEKVPEIHVASMITSIITAATLLLFKDVINVKFRHKLKTPIPIDFIVVIIATVISNFANLSDSLGLKVVGEIPAGFPPPRMPYLSIDLVLDSFVVAIMIFMLSVSMSRLCEAAHNYRVNDNQELVAYGLSNFVSSFFLCFPSCAGPARTITLCLMGPKSTLHGFISSFFILIILLWIGPLFRMLPISVLSTMVIIAVKNLVTQMKDLPEMWRLNRYDFLIAVGTNLSGCFIDFPYALYVGVILCMFTVVLQSQIPEVYLLSKLTTEDRFLNSKLYDHILTHPRIQIFKFESSLYFATAEAFRKKLFELTDGKFNLHAKLTKSQQSYVVAVPPGSMQNMEHLNRESVESFTRLPWDGLHDKSLHNKDYVIIDCSSINYIDINGLRILIEVICELENVGVTVVFASCNQYVRRFFKKSQLASKISEEHIFADIWDAFSALIM</sequence>
<comment type="subcellular location">
    <subcellularLocation>
        <location evidence="1">Membrane</location>
        <topology evidence="1">Multi-pass membrane protein</topology>
    </subcellularLocation>
</comment>
<evidence type="ECO:0000313" key="7">
    <source>
        <dbReference type="EMBL" id="CAG2225997.1"/>
    </source>
</evidence>
<dbReference type="PANTHER" id="PTHR11814">
    <property type="entry name" value="SULFATE TRANSPORTER"/>
    <property type="match status" value="1"/>
</dbReference>